<feature type="region of interest" description="Disordered" evidence="5">
    <location>
        <begin position="233"/>
        <end position="252"/>
    </location>
</feature>
<accession>A0A8I6RF22</accession>
<comment type="similarity">
    <text evidence="1">Belongs to the acyl coenzyme A hydrolase family.</text>
</comment>
<dbReference type="AlphaFoldDB" id="A0A8I6RF22"/>
<dbReference type="EnsemblMetazoa" id="XM_014386512.2">
    <property type="protein sequence ID" value="XP_014241998.1"/>
    <property type="gene ID" value="LOC106662425"/>
</dbReference>
<feature type="domain" description="HotDog ACOT-type" evidence="6">
    <location>
        <begin position="307"/>
        <end position="419"/>
    </location>
</feature>
<dbReference type="OMA" id="QFNYTFL"/>
<keyword evidence="4" id="KW-0809">Transit peptide</keyword>
<dbReference type="PANTHER" id="PTHR12655:SF0">
    <property type="entry name" value="ACYL-COENZYME A THIOESTERASE 9, MITOCHONDRIAL"/>
    <property type="match status" value="1"/>
</dbReference>
<organism evidence="7 8">
    <name type="scientific">Cimex lectularius</name>
    <name type="common">Bed bug</name>
    <name type="synonym">Acanthia lectularia</name>
    <dbReference type="NCBI Taxonomy" id="79782"/>
    <lineage>
        <taxon>Eukaryota</taxon>
        <taxon>Metazoa</taxon>
        <taxon>Ecdysozoa</taxon>
        <taxon>Arthropoda</taxon>
        <taxon>Hexapoda</taxon>
        <taxon>Insecta</taxon>
        <taxon>Pterygota</taxon>
        <taxon>Neoptera</taxon>
        <taxon>Paraneoptera</taxon>
        <taxon>Hemiptera</taxon>
        <taxon>Heteroptera</taxon>
        <taxon>Panheteroptera</taxon>
        <taxon>Cimicomorpha</taxon>
        <taxon>Cimicidae</taxon>
        <taxon>Cimex</taxon>
    </lineage>
</organism>
<evidence type="ECO:0000313" key="8">
    <source>
        <dbReference type="Proteomes" id="UP000494040"/>
    </source>
</evidence>
<dbReference type="Proteomes" id="UP000494040">
    <property type="component" value="Unassembled WGS sequence"/>
</dbReference>
<dbReference type="KEGG" id="clec:106662425"/>
<name>A0A8I6RF22_CIMLE</name>
<reference evidence="7" key="1">
    <citation type="submission" date="2022-01" db="UniProtKB">
        <authorList>
            <consortium name="EnsemblMetazoa"/>
        </authorList>
    </citation>
    <scope>IDENTIFICATION</scope>
</reference>
<evidence type="ECO:0000256" key="1">
    <source>
        <dbReference type="ARBA" id="ARBA00010458"/>
    </source>
</evidence>
<dbReference type="Gene3D" id="3.10.129.10">
    <property type="entry name" value="Hotdog Thioesterase"/>
    <property type="match status" value="2"/>
</dbReference>
<evidence type="ECO:0000313" key="7">
    <source>
        <dbReference type="EnsemblMetazoa" id="XP_014241998.1"/>
    </source>
</evidence>
<dbReference type="InterPro" id="IPR029069">
    <property type="entry name" value="HotDog_dom_sf"/>
</dbReference>
<keyword evidence="3" id="KW-0378">Hydrolase</keyword>
<dbReference type="InterPro" id="IPR033120">
    <property type="entry name" value="HOTDOG_ACOT"/>
</dbReference>
<dbReference type="PROSITE" id="PS51770">
    <property type="entry name" value="HOTDOG_ACOT"/>
    <property type="match status" value="2"/>
</dbReference>
<evidence type="ECO:0000256" key="4">
    <source>
        <dbReference type="ARBA" id="ARBA00022946"/>
    </source>
</evidence>
<dbReference type="PANTHER" id="PTHR12655">
    <property type="entry name" value="ACYL-COA THIOESTERASE"/>
    <property type="match status" value="1"/>
</dbReference>
<protein>
    <recommendedName>
        <fullName evidence="6">HotDog ACOT-type domain-containing protein</fullName>
    </recommendedName>
</protein>
<feature type="domain" description="HotDog ACOT-type" evidence="6">
    <location>
        <begin position="105"/>
        <end position="227"/>
    </location>
</feature>
<dbReference type="RefSeq" id="XP_014241998.1">
    <property type="nucleotide sequence ID" value="XM_014386512.2"/>
</dbReference>
<evidence type="ECO:0000259" key="6">
    <source>
        <dbReference type="PROSITE" id="PS51770"/>
    </source>
</evidence>
<dbReference type="OrthoDB" id="331699at2759"/>
<evidence type="ECO:0000256" key="5">
    <source>
        <dbReference type="SAM" id="MobiDB-lite"/>
    </source>
</evidence>
<dbReference type="GO" id="GO:0005739">
    <property type="term" value="C:mitochondrion"/>
    <property type="evidence" value="ECO:0007669"/>
    <property type="project" value="TreeGrafter"/>
</dbReference>
<dbReference type="CDD" id="cd03442">
    <property type="entry name" value="BFIT_BACH"/>
    <property type="match status" value="2"/>
</dbReference>
<evidence type="ECO:0000256" key="2">
    <source>
        <dbReference type="ARBA" id="ARBA00022737"/>
    </source>
</evidence>
<proteinExistence type="inferred from homology"/>
<dbReference type="GO" id="GO:0047617">
    <property type="term" value="F:fatty acyl-CoA hydrolase activity"/>
    <property type="evidence" value="ECO:0007669"/>
    <property type="project" value="TreeGrafter"/>
</dbReference>
<evidence type="ECO:0000256" key="3">
    <source>
        <dbReference type="ARBA" id="ARBA00022801"/>
    </source>
</evidence>
<dbReference type="GeneID" id="106662425"/>
<sequence length="466" mass="53505">MIHAGRIALFVNSRPTTSVIVNSFGLSQCIWLHNLKRSCTSQSNQNKPNYPEKTMAEVKAKLRKMMGTPQGYKMLPANRSHLLPLLPKTQEELPVRTPMDSYDTASILLSQSPKLQDKYATVLGSVRIGRLLEDLDLFCVWISLRHINNPKSVNSENTPYTIVTAGVDNVNFTEYRPQALDDLRLSGNVIYAGKTSMEIEATVDTFTRGEWKQYIKAYFVMVARNSTNSGGAFINQLKPSTPEEQEKFKQAEERKKKRQIELSASLLKTPPSPDEQRLAHDKFMKTVDLKDPTLHKRVLPAHASWMDSTKFTNTFSPHPENRNHHNRVFGGFLMRMASELSWVIAFSHGRSRPYLCHISDFSFKTPVPMTAFMKLSGQMVYTELNFAQIVVVCEMFHVHTWERVTTNEFHYTYRFNDEPPEIMPLSYLDTLRLVDGYRHFQGFKALISKTDGKKLERGSPEYYLTF</sequence>
<dbReference type="SUPFAM" id="SSF54637">
    <property type="entry name" value="Thioesterase/thiol ester dehydrase-isomerase"/>
    <property type="match status" value="2"/>
</dbReference>
<keyword evidence="2" id="KW-0677">Repeat</keyword>
<keyword evidence="8" id="KW-1185">Reference proteome</keyword>
<dbReference type="GO" id="GO:0006637">
    <property type="term" value="P:acyl-CoA metabolic process"/>
    <property type="evidence" value="ECO:0007669"/>
    <property type="project" value="TreeGrafter"/>
</dbReference>